<dbReference type="AlphaFoldDB" id="A0A367YSP7"/>
<evidence type="ECO:0000313" key="2">
    <source>
        <dbReference type="Proteomes" id="UP000252770"/>
    </source>
</evidence>
<sequence>MTQEAQVAELVRLIRLHGGVDAEHGCYWVATDHERQEHGVFEKVTALVEQLGLERIRPAPVGLIPGALGVAIARDPRINAAL</sequence>
<gene>
    <name evidence="1" type="ORF">DT076_15220</name>
</gene>
<keyword evidence="2" id="KW-1185">Reference proteome</keyword>
<comment type="caution">
    <text evidence="1">The sequence shown here is derived from an EMBL/GenBank/DDBJ whole genome shotgun (WGS) entry which is preliminary data.</text>
</comment>
<accession>A0A367YSP7</accession>
<dbReference type="RefSeq" id="WP_114127550.1">
    <property type="nucleotide sequence ID" value="NZ_QOUI01000010.1"/>
</dbReference>
<evidence type="ECO:0000313" key="1">
    <source>
        <dbReference type="EMBL" id="RCK68579.1"/>
    </source>
</evidence>
<name>A0A367YSP7_9ACTN</name>
<dbReference type="EMBL" id="QOUI01000010">
    <property type="protein sequence ID" value="RCK68579.1"/>
    <property type="molecule type" value="Genomic_DNA"/>
</dbReference>
<organism evidence="1 2">
    <name type="scientific">Desertihabitans brevis</name>
    <dbReference type="NCBI Taxonomy" id="2268447"/>
    <lineage>
        <taxon>Bacteria</taxon>
        <taxon>Bacillati</taxon>
        <taxon>Actinomycetota</taxon>
        <taxon>Actinomycetes</taxon>
        <taxon>Propionibacteriales</taxon>
        <taxon>Propionibacteriaceae</taxon>
        <taxon>Desertihabitans</taxon>
    </lineage>
</organism>
<reference evidence="1 2" key="1">
    <citation type="submission" date="2018-07" db="EMBL/GenBank/DDBJ databases">
        <title>Desertimonas flava gen. nov. sp. nov.</title>
        <authorList>
            <person name="Liu S."/>
        </authorList>
    </citation>
    <scope>NUCLEOTIDE SEQUENCE [LARGE SCALE GENOMIC DNA]</scope>
    <source>
        <strain evidence="1 2">16Sb5-5</strain>
    </source>
</reference>
<proteinExistence type="predicted"/>
<protein>
    <submittedName>
        <fullName evidence="1">Uncharacterized protein</fullName>
    </submittedName>
</protein>
<dbReference type="Proteomes" id="UP000252770">
    <property type="component" value="Unassembled WGS sequence"/>
</dbReference>